<keyword evidence="1" id="KW-1133">Transmembrane helix</keyword>
<reference evidence="3" key="1">
    <citation type="submission" date="2016-10" db="EMBL/GenBank/DDBJ databases">
        <authorList>
            <person name="Varghese N."/>
            <person name="Submissions S."/>
        </authorList>
    </citation>
    <scope>NUCLEOTIDE SEQUENCE [LARGE SCALE GENOMIC DNA]</scope>
    <source>
        <strain evidence="3">JCM 18416</strain>
    </source>
</reference>
<keyword evidence="1" id="KW-0812">Transmembrane</keyword>
<keyword evidence="1" id="KW-0472">Membrane</keyword>
<sequence length="158" mass="16673">MSSKPRLLLAFVLAVLLASLLASIFQTQTNLAALQALGVPVPLDVRLGTTGIDLLGFAPTFILLSALGFLVALPLAVWFVRRMPKLRWPIFVLAGAMAIWSALALANAVAPMPTLIAADRSPFGTLGLMACGSVGALLFGLLGRQVRYRTQPTSSDSL</sequence>
<dbReference type="AlphaFoldDB" id="A0A1H0V0J8"/>
<dbReference type="OrthoDB" id="7907428at2"/>
<evidence type="ECO:0000313" key="3">
    <source>
        <dbReference type="Proteomes" id="UP000199460"/>
    </source>
</evidence>
<accession>A0A1H0V0J8</accession>
<feature type="transmembrane region" description="Helical" evidence="1">
    <location>
        <begin position="90"/>
        <end position="110"/>
    </location>
</feature>
<proteinExistence type="predicted"/>
<feature type="transmembrane region" description="Helical" evidence="1">
    <location>
        <begin position="122"/>
        <end position="142"/>
    </location>
</feature>
<protein>
    <submittedName>
        <fullName evidence="2">Uncharacterized protein</fullName>
    </submittedName>
</protein>
<evidence type="ECO:0000313" key="2">
    <source>
        <dbReference type="EMBL" id="SDP71626.1"/>
    </source>
</evidence>
<evidence type="ECO:0000256" key="1">
    <source>
        <dbReference type="SAM" id="Phobius"/>
    </source>
</evidence>
<dbReference type="Proteomes" id="UP000199460">
    <property type="component" value="Unassembled WGS sequence"/>
</dbReference>
<keyword evidence="3" id="KW-1185">Reference proteome</keyword>
<dbReference type="GeneID" id="300931600"/>
<dbReference type="EMBL" id="FNJJ01000005">
    <property type="protein sequence ID" value="SDP71626.1"/>
    <property type="molecule type" value="Genomic_DNA"/>
</dbReference>
<organism evidence="2 3">
    <name type="scientific">Ectopseudomonas guguanensis</name>
    <dbReference type="NCBI Taxonomy" id="1198456"/>
    <lineage>
        <taxon>Bacteria</taxon>
        <taxon>Pseudomonadati</taxon>
        <taxon>Pseudomonadota</taxon>
        <taxon>Gammaproteobacteria</taxon>
        <taxon>Pseudomonadales</taxon>
        <taxon>Pseudomonadaceae</taxon>
        <taxon>Ectopseudomonas</taxon>
    </lineage>
</organism>
<feature type="transmembrane region" description="Helical" evidence="1">
    <location>
        <begin position="54"/>
        <end position="78"/>
    </location>
</feature>
<name>A0A1H0V0J8_9GAMM</name>
<dbReference type="RefSeq" id="WP_090430142.1">
    <property type="nucleotide sequence ID" value="NZ_FNJJ01000005.1"/>
</dbReference>
<gene>
    <name evidence="2" type="ORF">SAMN05216213_105131</name>
</gene>